<accession>A0ACA9UBV7</accession>
<dbReference type="EMBL" id="CADEHS020000195">
    <property type="protein sequence ID" value="CAG9950784.1"/>
    <property type="molecule type" value="Genomic_DNA"/>
</dbReference>
<proteinExistence type="predicted"/>
<sequence>PFCGQLLSSNGASSRESGHLFRPKDSGLHPSPEILIQEADVLIGPYRPGVLERLGLSPAALLVHTHA</sequence>
<gene>
    <name evidence="1" type="ORF">CRV2_00020606</name>
</gene>
<keyword evidence="2" id="KW-1185">Reference proteome</keyword>
<organism evidence="1 2">
    <name type="scientific">Clonostachys rosea f. rosea IK726</name>
    <dbReference type="NCBI Taxonomy" id="1349383"/>
    <lineage>
        <taxon>Eukaryota</taxon>
        <taxon>Fungi</taxon>
        <taxon>Dikarya</taxon>
        <taxon>Ascomycota</taxon>
        <taxon>Pezizomycotina</taxon>
        <taxon>Sordariomycetes</taxon>
        <taxon>Hypocreomycetidae</taxon>
        <taxon>Hypocreales</taxon>
        <taxon>Bionectriaceae</taxon>
        <taxon>Clonostachys</taxon>
    </lineage>
</organism>
<evidence type="ECO:0000313" key="1">
    <source>
        <dbReference type="EMBL" id="CAG9950784.1"/>
    </source>
</evidence>
<comment type="caution">
    <text evidence="1">The sequence shown here is derived from an EMBL/GenBank/DDBJ whole genome shotgun (WGS) entry which is preliminary data.</text>
</comment>
<name>A0ACA9UBV7_BIOOC</name>
<protein>
    <submittedName>
        <fullName evidence="1">Uncharacterized protein</fullName>
    </submittedName>
</protein>
<reference evidence="1" key="2">
    <citation type="submission" date="2021-10" db="EMBL/GenBank/DDBJ databases">
        <authorList>
            <person name="Piombo E."/>
        </authorList>
    </citation>
    <scope>NUCLEOTIDE SEQUENCE</scope>
</reference>
<evidence type="ECO:0000313" key="2">
    <source>
        <dbReference type="Proteomes" id="UP000836387"/>
    </source>
</evidence>
<feature type="non-terminal residue" evidence="1">
    <location>
        <position position="1"/>
    </location>
</feature>
<feature type="non-terminal residue" evidence="1">
    <location>
        <position position="67"/>
    </location>
</feature>
<reference evidence="1" key="1">
    <citation type="submission" date="2020-04" db="EMBL/GenBank/DDBJ databases">
        <authorList>
            <person name="Broberg M."/>
        </authorList>
    </citation>
    <scope>NUCLEOTIDE SEQUENCE</scope>
</reference>
<dbReference type="Proteomes" id="UP000836387">
    <property type="component" value="Unassembled WGS sequence"/>
</dbReference>